<gene>
    <name evidence="2" type="ORF">C7H85_05790</name>
</gene>
<evidence type="ECO:0000259" key="1">
    <source>
        <dbReference type="Pfam" id="PF16998"/>
    </source>
</evidence>
<dbReference type="Proteomes" id="UP000240243">
    <property type="component" value="Unassembled WGS sequence"/>
</dbReference>
<dbReference type="InterPro" id="IPR032635">
    <property type="entry name" value="Anti_2"/>
</dbReference>
<accession>A0A2P7R7F4</accession>
<keyword evidence="3" id="KW-1185">Reference proteome</keyword>
<evidence type="ECO:0000313" key="3">
    <source>
        <dbReference type="Proteomes" id="UP000240243"/>
    </source>
</evidence>
<protein>
    <recommendedName>
        <fullName evidence="1">Surface antigen domain-containing protein</fullName>
    </recommendedName>
</protein>
<organism evidence="2 3">
    <name type="scientific">Zobellella endophytica</name>
    <dbReference type="NCBI Taxonomy" id="2116700"/>
    <lineage>
        <taxon>Bacteria</taxon>
        <taxon>Pseudomonadati</taxon>
        <taxon>Pseudomonadota</taxon>
        <taxon>Gammaproteobacteria</taxon>
        <taxon>Aeromonadales</taxon>
        <taxon>Aeromonadaceae</taxon>
        <taxon>Zobellella</taxon>
    </lineage>
</organism>
<dbReference type="Pfam" id="PF16998">
    <property type="entry name" value="17kDa_Anti_2"/>
    <property type="match status" value="1"/>
</dbReference>
<name>A0A2P7R7F4_9GAMM</name>
<dbReference type="EMBL" id="PXYG01000002">
    <property type="protein sequence ID" value="PSJ46156.1"/>
    <property type="molecule type" value="Genomic_DNA"/>
</dbReference>
<dbReference type="PROSITE" id="PS51257">
    <property type="entry name" value="PROKAR_LIPOPROTEIN"/>
    <property type="match status" value="1"/>
</dbReference>
<comment type="caution">
    <text evidence="2">The sequence shown here is derived from an EMBL/GenBank/DDBJ whole genome shotgun (WGS) entry which is preliminary data.</text>
</comment>
<sequence length="127" mass="13600">MTRQGMRKTRGGFGLLLPVLVAGCGATGMGSGTPLYLAMTDGDVAQADRAVQRALETAPSETPIGWYNQDSGNSGSITPLDTYVSRSGHYCRHYRERLVLGEHSESYLDTACRNGDGIWIPVPTPAP</sequence>
<evidence type="ECO:0000313" key="2">
    <source>
        <dbReference type="EMBL" id="PSJ46156.1"/>
    </source>
</evidence>
<reference evidence="2 3" key="1">
    <citation type="submission" date="2018-03" db="EMBL/GenBank/DDBJ databases">
        <title>The draft genome of Zobellella sp. 59N8.</title>
        <authorList>
            <person name="Liu L."/>
            <person name="Li L."/>
            <person name="Zhang X."/>
            <person name="Liang L."/>
            <person name="Wang T."/>
        </authorList>
    </citation>
    <scope>NUCLEOTIDE SEQUENCE [LARGE SCALE GENOMIC DNA]</scope>
    <source>
        <strain evidence="2 3">59N8</strain>
    </source>
</reference>
<dbReference type="AlphaFoldDB" id="A0A2P7R7F4"/>
<proteinExistence type="predicted"/>
<feature type="domain" description="Surface antigen" evidence="1">
    <location>
        <begin position="42"/>
        <end position="119"/>
    </location>
</feature>